<keyword evidence="5" id="KW-0391">Immunity</keyword>
<dbReference type="PANTHER" id="PTHR19367">
    <property type="entry name" value="T-CELL RECEPTOR ALPHA CHAIN V REGION"/>
    <property type="match status" value="1"/>
</dbReference>
<dbReference type="SUPFAM" id="SSF48726">
    <property type="entry name" value="Immunoglobulin"/>
    <property type="match status" value="1"/>
</dbReference>
<dbReference type="AlphaFoldDB" id="A0A3S2M745"/>
<dbReference type="SMART" id="SM00406">
    <property type="entry name" value="IGv"/>
    <property type="match status" value="1"/>
</dbReference>
<dbReference type="Proteomes" id="UP000283210">
    <property type="component" value="Chromosome 17"/>
</dbReference>
<reference evidence="8 9" key="2">
    <citation type="submission" date="2019-01" db="EMBL/GenBank/DDBJ databases">
        <title>A chromosome length genome reference of the Java medaka (oryzias javanicus).</title>
        <authorList>
            <person name="Herpin A."/>
            <person name="Takehana Y."/>
            <person name="Naruse K."/>
            <person name="Ansai S."/>
            <person name="Kawaguchi M."/>
        </authorList>
    </citation>
    <scope>NUCLEOTIDE SEQUENCE [LARGE SCALE GENOMIC DNA]</scope>
    <source>
        <strain evidence="8">RS831</strain>
        <tissue evidence="8">Whole body</tissue>
    </source>
</reference>
<keyword evidence="5" id="KW-1279">T cell receptor</keyword>
<dbReference type="PANTHER" id="PTHR19367:SF18">
    <property type="entry name" value="T CELL RECEPTOR ALPHA VARIABLE 16"/>
    <property type="match status" value="1"/>
</dbReference>
<reference evidence="8 9" key="1">
    <citation type="submission" date="2018-11" db="EMBL/GenBank/DDBJ databases">
        <authorList>
            <person name="Lopez-Roques C."/>
            <person name="Donnadieu C."/>
            <person name="Bouchez O."/>
            <person name="Klopp C."/>
            <person name="Cabau C."/>
            <person name="Zahm M."/>
        </authorList>
    </citation>
    <scope>NUCLEOTIDE SEQUENCE [LARGE SCALE GENOMIC DNA]</scope>
    <source>
        <strain evidence="8">RS831</strain>
        <tissue evidence="8">Whole body</tissue>
    </source>
</reference>
<dbReference type="OrthoDB" id="9945523at2759"/>
<accession>A0A3S2M745</accession>
<evidence type="ECO:0000256" key="5">
    <source>
        <dbReference type="ARBA" id="ARBA00043266"/>
    </source>
</evidence>
<keyword evidence="2" id="KW-1064">Adaptive immunity</keyword>
<feature type="domain" description="Ig-like" evidence="7">
    <location>
        <begin position="68"/>
        <end position="164"/>
    </location>
</feature>
<proteinExistence type="predicted"/>
<sequence>MLSVQTSVFTLLLLVIGTDVSCEELTAVKKGDRRTEFICCLCVFKNSKDMLLYLFLLLSHILGLTTGDSIYTYRDQLSGNEGESVTMKCNYQTDYSYPELYWYKHDSDIQTPQFILWKGAKSQKREYILDKRYESRTTPTSTELIITKLTLADTALYYCALVTQ</sequence>
<gene>
    <name evidence="8" type="ORF">OJAV_G00169740</name>
</gene>
<keyword evidence="1 6" id="KW-0732">Signal</keyword>
<feature type="chain" id="PRO_5018537048" description="Ig-like domain-containing protein" evidence="6">
    <location>
        <begin position="23"/>
        <end position="164"/>
    </location>
</feature>
<evidence type="ECO:0000313" key="9">
    <source>
        <dbReference type="Proteomes" id="UP000283210"/>
    </source>
</evidence>
<dbReference type="InterPro" id="IPR013783">
    <property type="entry name" value="Ig-like_fold"/>
</dbReference>
<dbReference type="PROSITE" id="PS50835">
    <property type="entry name" value="IG_LIKE"/>
    <property type="match status" value="1"/>
</dbReference>
<dbReference type="EMBL" id="CM012453">
    <property type="protein sequence ID" value="RVE61331.1"/>
    <property type="molecule type" value="Genomic_DNA"/>
</dbReference>
<name>A0A3S2M745_ORYJA</name>
<dbReference type="InterPro" id="IPR007110">
    <property type="entry name" value="Ig-like_dom"/>
</dbReference>
<dbReference type="GO" id="GO:0042101">
    <property type="term" value="C:T cell receptor complex"/>
    <property type="evidence" value="ECO:0007669"/>
    <property type="project" value="UniProtKB-KW"/>
</dbReference>
<protein>
    <recommendedName>
        <fullName evidence="7">Ig-like domain-containing protein</fullName>
    </recommendedName>
</protein>
<evidence type="ECO:0000256" key="4">
    <source>
        <dbReference type="ARBA" id="ARBA00023319"/>
    </source>
</evidence>
<evidence type="ECO:0000256" key="6">
    <source>
        <dbReference type="SAM" id="SignalP"/>
    </source>
</evidence>
<evidence type="ECO:0000313" key="8">
    <source>
        <dbReference type="EMBL" id="RVE61331.1"/>
    </source>
</evidence>
<keyword evidence="3" id="KW-0675">Receptor</keyword>
<dbReference type="Pfam" id="PF07686">
    <property type="entry name" value="V-set"/>
    <property type="match status" value="1"/>
</dbReference>
<evidence type="ECO:0000256" key="2">
    <source>
        <dbReference type="ARBA" id="ARBA00023130"/>
    </source>
</evidence>
<dbReference type="InterPro" id="IPR036179">
    <property type="entry name" value="Ig-like_dom_sf"/>
</dbReference>
<keyword evidence="9" id="KW-1185">Reference proteome</keyword>
<evidence type="ECO:0000256" key="3">
    <source>
        <dbReference type="ARBA" id="ARBA00023170"/>
    </source>
</evidence>
<dbReference type="GO" id="GO:0002250">
    <property type="term" value="P:adaptive immune response"/>
    <property type="evidence" value="ECO:0007669"/>
    <property type="project" value="UniProtKB-KW"/>
</dbReference>
<evidence type="ECO:0000259" key="7">
    <source>
        <dbReference type="PROSITE" id="PS50835"/>
    </source>
</evidence>
<dbReference type="InterPro" id="IPR013106">
    <property type="entry name" value="Ig_V-set"/>
</dbReference>
<organism evidence="8 9">
    <name type="scientific">Oryzias javanicus</name>
    <name type="common">Javanese ricefish</name>
    <name type="synonym">Aplocheilus javanicus</name>
    <dbReference type="NCBI Taxonomy" id="123683"/>
    <lineage>
        <taxon>Eukaryota</taxon>
        <taxon>Metazoa</taxon>
        <taxon>Chordata</taxon>
        <taxon>Craniata</taxon>
        <taxon>Vertebrata</taxon>
        <taxon>Euteleostomi</taxon>
        <taxon>Actinopterygii</taxon>
        <taxon>Neopterygii</taxon>
        <taxon>Teleostei</taxon>
        <taxon>Neoteleostei</taxon>
        <taxon>Acanthomorphata</taxon>
        <taxon>Ovalentaria</taxon>
        <taxon>Atherinomorphae</taxon>
        <taxon>Beloniformes</taxon>
        <taxon>Adrianichthyidae</taxon>
        <taxon>Oryziinae</taxon>
        <taxon>Oryzias</taxon>
    </lineage>
</organism>
<dbReference type="Gene3D" id="2.60.40.10">
    <property type="entry name" value="Immunoglobulins"/>
    <property type="match status" value="1"/>
</dbReference>
<keyword evidence="4" id="KW-0393">Immunoglobulin domain</keyword>
<evidence type="ECO:0000256" key="1">
    <source>
        <dbReference type="ARBA" id="ARBA00022729"/>
    </source>
</evidence>
<feature type="signal peptide" evidence="6">
    <location>
        <begin position="1"/>
        <end position="22"/>
    </location>
</feature>
<dbReference type="InterPro" id="IPR051287">
    <property type="entry name" value="TCR_variable_region"/>
</dbReference>